<accession>A0A6S7LUI5</accession>
<evidence type="ECO:0000313" key="2">
    <source>
        <dbReference type="EMBL" id="CAB4045162.1"/>
    </source>
</evidence>
<keyword evidence="3" id="KW-1185">Reference proteome</keyword>
<feature type="compositionally biased region" description="Basic and acidic residues" evidence="1">
    <location>
        <begin position="28"/>
        <end position="39"/>
    </location>
</feature>
<feature type="compositionally biased region" description="Polar residues" evidence="1">
    <location>
        <begin position="53"/>
        <end position="68"/>
    </location>
</feature>
<evidence type="ECO:0000256" key="1">
    <source>
        <dbReference type="SAM" id="MobiDB-lite"/>
    </source>
</evidence>
<protein>
    <submittedName>
        <fullName evidence="2">Uncharacterized protein</fullName>
    </submittedName>
</protein>
<dbReference type="EMBL" id="CACRXK020037923">
    <property type="protein sequence ID" value="CAB4045162.1"/>
    <property type="molecule type" value="Genomic_DNA"/>
</dbReference>
<comment type="caution">
    <text evidence="2">The sequence shown here is derived from an EMBL/GenBank/DDBJ whole genome shotgun (WGS) entry which is preliminary data.</text>
</comment>
<feature type="region of interest" description="Disordered" evidence="1">
    <location>
        <begin position="23"/>
        <end position="85"/>
    </location>
</feature>
<sequence>HLSRKYGVPALARNIKSVLREAFQSPARPDHAEHYRSDKPPPVIDTRPIHGDNTANTPTQQESDQASLTMEPRARRNDNTVNTPT</sequence>
<reference evidence="2" key="1">
    <citation type="submission" date="2020-04" db="EMBL/GenBank/DDBJ databases">
        <authorList>
            <person name="Alioto T."/>
            <person name="Alioto T."/>
            <person name="Gomez Garrido J."/>
        </authorList>
    </citation>
    <scope>NUCLEOTIDE SEQUENCE</scope>
    <source>
        <strain evidence="2">A484AB</strain>
    </source>
</reference>
<feature type="non-terminal residue" evidence="2">
    <location>
        <position position="1"/>
    </location>
</feature>
<dbReference type="Proteomes" id="UP001152795">
    <property type="component" value="Unassembled WGS sequence"/>
</dbReference>
<proteinExistence type="predicted"/>
<evidence type="ECO:0000313" key="3">
    <source>
        <dbReference type="Proteomes" id="UP001152795"/>
    </source>
</evidence>
<name>A0A6S7LUI5_PARCT</name>
<gene>
    <name evidence="2" type="ORF">PACLA_8A078281</name>
</gene>
<dbReference type="AlphaFoldDB" id="A0A6S7LUI5"/>
<organism evidence="2 3">
    <name type="scientific">Paramuricea clavata</name>
    <name type="common">Red gorgonian</name>
    <name type="synonym">Violescent sea-whip</name>
    <dbReference type="NCBI Taxonomy" id="317549"/>
    <lineage>
        <taxon>Eukaryota</taxon>
        <taxon>Metazoa</taxon>
        <taxon>Cnidaria</taxon>
        <taxon>Anthozoa</taxon>
        <taxon>Octocorallia</taxon>
        <taxon>Malacalcyonacea</taxon>
        <taxon>Plexauridae</taxon>
        <taxon>Paramuricea</taxon>
    </lineage>
</organism>